<dbReference type="Gene3D" id="3.30.450.20">
    <property type="entry name" value="PAS domain"/>
    <property type="match status" value="3"/>
</dbReference>
<dbReference type="InterPro" id="IPR000700">
    <property type="entry name" value="PAS-assoc_C"/>
</dbReference>
<dbReference type="PROSITE" id="PS50112">
    <property type="entry name" value="PAS"/>
    <property type="match status" value="1"/>
</dbReference>
<feature type="coiled-coil region" evidence="1">
    <location>
        <begin position="284"/>
        <end position="314"/>
    </location>
</feature>
<dbReference type="SMART" id="SM00065">
    <property type="entry name" value="GAF"/>
    <property type="match status" value="1"/>
</dbReference>
<dbReference type="InterPro" id="IPR035965">
    <property type="entry name" value="PAS-like_dom_sf"/>
</dbReference>
<dbReference type="NCBIfam" id="TIGR00229">
    <property type="entry name" value="sensory_box"/>
    <property type="match status" value="3"/>
</dbReference>
<evidence type="ECO:0000259" key="2">
    <source>
        <dbReference type="PROSITE" id="PS50112"/>
    </source>
</evidence>
<feature type="domain" description="PAC" evidence="3">
    <location>
        <begin position="554"/>
        <end position="606"/>
    </location>
</feature>
<dbReference type="SUPFAM" id="SSF55781">
    <property type="entry name" value="GAF domain-like"/>
    <property type="match status" value="1"/>
</dbReference>
<dbReference type="CDD" id="cd00130">
    <property type="entry name" value="PAS"/>
    <property type="match status" value="3"/>
</dbReference>
<dbReference type="InterPro" id="IPR013655">
    <property type="entry name" value="PAS_fold_3"/>
</dbReference>
<dbReference type="PROSITE" id="PS50113">
    <property type="entry name" value="PAC"/>
    <property type="match status" value="2"/>
</dbReference>
<feature type="coiled-coil region" evidence="1">
    <location>
        <begin position="447"/>
        <end position="488"/>
    </location>
</feature>
<keyword evidence="1" id="KW-0175">Coiled coil</keyword>
<dbReference type="InterPro" id="IPR013656">
    <property type="entry name" value="PAS_4"/>
</dbReference>
<dbReference type="Pfam" id="PF13185">
    <property type="entry name" value="GAF_2"/>
    <property type="match status" value="1"/>
</dbReference>
<dbReference type="InterPro" id="IPR050903">
    <property type="entry name" value="Bact_Chemotaxis_MeTrfase"/>
</dbReference>
<dbReference type="PANTHER" id="PTHR24422:SF10">
    <property type="entry name" value="CHEMOTAXIS PROTEIN METHYLTRANSFERASE 2"/>
    <property type="match status" value="1"/>
</dbReference>
<dbReference type="InterPro" id="IPR000014">
    <property type="entry name" value="PAS"/>
</dbReference>
<organism evidence="4 5">
    <name type="scientific">Xanthocytophaga flava</name>
    <dbReference type="NCBI Taxonomy" id="3048013"/>
    <lineage>
        <taxon>Bacteria</taxon>
        <taxon>Pseudomonadati</taxon>
        <taxon>Bacteroidota</taxon>
        <taxon>Cytophagia</taxon>
        <taxon>Cytophagales</taxon>
        <taxon>Rhodocytophagaceae</taxon>
        <taxon>Xanthocytophaga</taxon>
    </lineage>
</organism>
<evidence type="ECO:0000256" key="1">
    <source>
        <dbReference type="SAM" id="Coils"/>
    </source>
</evidence>
<dbReference type="Proteomes" id="UP001241110">
    <property type="component" value="Unassembled WGS sequence"/>
</dbReference>
<evidence type="ECO:0000313" key="4">
    <source>
        <dbReference type="EMBL" id="MDJ1485756.1"/>
    </source>
</evidence>
<dbReference type="RefSeq" id="WP_313988729.1">
    <property type="nucleotide sequence ID" value="NZ_JASJOS010000023.1"/>
</dbReference>
<dbReference type="Pfam" id="PF13426">
    <property type="entry name" value="PAS_9"/>
    <property type="match status" value="1"/>
</dbReference>
<dbReference type="SMART" id="SM00086">
    <property type="entry name" value="PAC"/>
    <property type="match status" value="2"/>
</dbReference>
<protein>
    <submittedName>
        <fullName evidence="4">PAS domain-containing protein</fullName>
    </submittedName>
</protein>
<dbReference type="PANTHER" id="PTHR24422">
    <property type="entry name" value="CHEMOTAXIS PROTEIN METHYLTRANSFERASE"/>
    <property type="match status" value="1"/>
</dbReference>
<dbReference type="Gene3D" id="3.30.450.40">
    <property type="match status" value="1"/>
</dbReference>
<dbReference type="InterPro" id="IPR001610">
    <property type="entry name" value="PAC"/>
</dbReference>
<name>A0AAE3QYV4_9BACT</name>
<evidence type="ECO:0000313" key="5">
    <source>
        <dbReference type="Proteomes" id="UP001241110"/>
    </source>
</evidence>
<evidence type="ECO:0000259" key="3">
    <source>
        <dbReference type="PROSITE" id="PS50113"/>
    </source>
</evidence>
<gene>
    <name evidence="4" type="ORF">QNI16_35070</name>
</gene>
<dbReference type="SMART" id="SM00091">
    <property type="entry name" value="PAS"/>
    <property type="match status" value="3"/>
</dbReference>
<dbReference type="EMBL" id="JASJOS010000023">
    <property type="protein sequence ID" value="MDJ1485756.1"/>
    <property type="molecule type" value="Genomic_DNA"/>
</dbReference>
<proteinExistence type="predicted"/>
<dbReference type="InterPro" id="IPR029016">
    <property type="entry name" value="GAF-like_dom_sf"/>
</dbReference>
<accession>A0AAE3QYV4</accession>
<dbReference type="Pfam" id="PF08447">
    <property type="entry name" value="PAS_3"/>
    <property type="match status" value="1"/>
</dbReference>
<feature type="domain" description="PAC" evidence="3">
    <location>
        <begin position="397"/>
        <end position="449"/>
    </location>
</feature>
<dbReference type="InterPro" id="IPR003018">
    <property type="entry name" value="GAF"/>
</dbReference>
<dbReference type="SUPFAM" id="SSF55785">
    <property type="entry name" value="PYP-like sensor domain (PAS domain)"/>
    <property type="match status" value="3"/>
</dbReference>
<comment type="caution">
    <text evidence="4">The sequence shown here is derived from an EMBL/GenBank/DDBJ whole genome shotgun (WGS) entry which is preliminary data.</text>
</comment>
<dbReference type="Pfam" id="PF08448">
    <property type="entry name" value="PAS_4"/>
    <property type="match status" value="1"/>
</dbReference>
<dbReference type="AlphaFoldDB" id="A0AAE3QYV4"/>
<feature type="domain" description="PAS" evidence="2">
    <location>
        <begin position="342"/>
        <end position="368"/>
    </location>
</feature>
<sequence>MLKVITSRKWKYLHQQEQSLKTLESDITHAQQFIQLIQAGDLAAPYPGTDMTDTVLNNPLATSLITMRDQMKIIAKKESERTWTTEGLANFAEILRSHQTDIDKLYDNILTTLVKYVKANQGGLFIVNTSDISQTIHTEQEAVSQLHSNNSHKTTHKSNTTLATTESVELEMVACYAYDRKKYIHKKIGIGEGLTGQCYLEAETIYLTDIPADYLNITSGLGTASPSSVLIVPLKLDEKVQGVLELASFNKFETYQIEFIEKLGESIASTISNTRASLQTRQLLEMSQKQAMELKSQEEVMRQNLEEMAATQEEIKRRETDGQNLLIAFQTIMNTFASIEFDMEGNILDANQNFLNTMGYTSEELKGKHHRLFVDPIYVQTPDYIEFWRNLQAGNVFTGEVLRYSKNRQKVWMQVSYAPVKNREGRYAKVIKLATDITAQKELEFATQQQYEELRAQEEELRQSMEEMEATQEEIERQNIELEGLRTAINSTLATIEFDPDGHILTANDNFLKTMGYPLADIFGKHHRIFVDPIYGNSDSYRDFWTSLRQGKSQIGEVKRFNSKGREIWLSASYTPVFDQERRVIKIIKFAQDITAQKRLTLDFENQLTAINKSFAVIEFNTKGEILTANENFLELMEYSLSEIQGIHHSIFVLEGQENTEEYLQFWEKLRQGEFISGEFVRQTKMGKQVRIKGSYNPIFDTNGHVYKIVKYAQQLSML</sequence>
<reference evidence="4" key="1">
    <citation type="submission" date="2023-05" db="EMBL/GenBank/DDBJ databases">
        <authorList>
            <person name="Zhang X."/>
        </authorList>
    </citation>
    <scope>NUCLEOTIDE SEQUENCE</scope>
    <source>
        <strain evidence="4">YF14B1</strain>
    </source>
</reference>